<dbReference type="Gene3D" id="1.10.287.130">
    <property type="match status" value="1"/>
</dbReference>
<feature type="transmembrane region" description="Helical" evidence="6">
    <location>
        <begin position="100"/>
        <end position="121"/>
    </location>
</feature>
<dbReference type="EC" id="2.7.13.3" evidence="2"/>
<dbReference type="EMBL" id="PFTB01000032">
    <property type="protein sequence ID" value="PJB99502.1"/>
    <property type="molecule type" value="Genomic_DNA"/>
</dbReference>
<evidence type="ECO:0000259" key="7">
    <source>
        <dbReference type="PROSITE" id="PS50109"/>
    </source>
</evidence>
<feature type="transmembrane region" description="Helical" evidence="6">
    <location>
        <begin position="46"/>
        <end position="65"/>
    </location>
</feature>
<name>A0A2M8DN62_9BACT</name>
<dbReference type="AlphaFoldDB" id="A0A2M8DN62"/>
<dbReference type="CDD" id="cd00082">
    <property type="entry name" value="HisKA"/>
    <property type="match status" value="1"/>
</dbReference>
<dbReference type="PROSITE" id="PS50109">
    <property type="entry name" value="HIS_KIN"/>
    <property type="match status" value="1"/>
</dbReference>
<feature type="non-terminal residue" evidence="8">
    <location>
        <position position="257"/>
    </location>
</feature>
<dbReference type="InterPro" id="IPR005467">
    <property type="entry name" value="His_kinase_dom"/>
</dbReference>
<protein>
    <recommendedName>
        <fullName evidence="2">histidine kinase</fullName>
        <ecNumber evidence="2">2.7.13.3</ecNumber>
    </recommendedName>
</protein>
<keyword evidence="5" id="KW-0902">Two-component regulatory system</keyword>
<reference evidence="9" key="1">
    <citation type="submission" date="2017-09" db="EMBL/GenBank/DDBJ databases">
        <title>Depth-based differentiation of microbial function through sediment-hosted aquifers and enrichment of novel symbionts in the deep terrestrial subsurface.</title>
        <authorList>
            <person name="Probst A.J."/>
            <person name="Ladd B."/>
            <person name="Jarett J.K."/>
            <person name="Geller-Mcgrath D.E."/>
            <person name="Sieber C.M.K."/>
            <person name="Emerson J.B."/>
            <person name="Anantharaman K."/>
            <person name="Thomas B.C."/>
            <person name="Malmstrom R."/>
            <person name="Stieglmeier M."/>
            <person name="Klingl A."/>
            <person name="Woyke T."/>
            <person name="Ryan C.M."/>
            <person name="Banfield J.F."/>
        </authorList>
    </citation>
    <scope>NUCLEOTIDE SEQUENCE [LARGE SCALE GENOMIC DNA]</scope>
</reference>
<proteinExistence type="predicted"/>
<comment type="caution">
    <text evidence="8">The sequence shown here is derived from an EMBL/GenBank/DDBJ whole genome shotgun (WGS) entry which is preliminary data.</text>
</comment>
<evidence type="ECO:0000256" key="6">
    <source>
        <dbReference type="SAM" id="Phobius"/>
    </source>
</evidence>
<dbReference type="PANTHER" id="PTHR43711:SF1">
    <property type="entry name" value="HISTIDINE KINASE 1"/>
    <property type="match status" value="1"/>
</dbReference>
<dbReference type="GO" id="GO:0000155">
    <property type="term" value="F:phosphorelay sensor kinase activity"/>
    <property type="evidence" value="ECO:0007669"/>
    <property type="project" value="InterPro"/>
</dbReference>
<dbReference type="InterPro" id="IPR036097">
    <property type="entry name" value="HisK_dim/P_sf"/>
</dbReference>
<feature type="domain" description="Histidine kinase" evidence="7">
    <location>
        <begin position="154"/>
        <end position="257"/>
    </location>
</feature>
<dbReference type="InterPro" id="IPR050736">
    <property type="entry name" value="Sensor_HK_Regulatory"/>
</dbReference>
<keyword evidence="6" id="KW-1133">Transmembrane helix</keyword>
<gene>
    <name evidence="8" type="ORF">CO077_01340</name>
</gene>
<comment type="catalytic activity">
    <reaction evidence="1">
        <text>ATP + protein L-histidine = ADP + protein N-phospho-L-histidine.</text>
        <dbReference type="EC" id="2.7.13.3"/>
    </reaction>
</comment>
<evidence type="ECO:0000256" key="5">
    <source>
        <dbReference type="ARBA" id="ARBA00023012"/>
    </source>
</evidence>
<keyword evidence="6" id="KW-0812">Transmembrane</keyword>
<keyword evidence="4" id="KW-0418">Kinase</keyword>
<evidence type="ECO:0000256" key="1">
    <source>
        <dbReference type="ARBA" id="ARBA00000085"/>
    </source>
</evidence>
<dbReference type="InterPro" id="IPR003661">
    <property type="entry name" value="HisK_dim/P_dom"/>
</dbReference>
<sequence length="257" mass="29010">INLIRKYLQSKGTIRIQIEYVLAGALITAFVGTLTNLMLFSGGIFQYNWVGPSSAISLVILFAYAITKHHLFGIRVILTEILVIATGITLLVWAVTAEPFLLKILGGVLFVFFLIFGWQLVKSVIKEIELRAKLEEAYAELERIDKAKTEFLSIASHQLRTPLSIIKGYISMILEKTYGEIPEKIKQPLGNVYVSNDRLVKLVNDLLDITRLEMGRIELSLEKAHLEEIISSVVEEMKVTAEKKGLYLKYEALKEPL</sequence>
<evidence type="ECO:0000256" key="3">
    <source>
        <dbReference type="ARBA" id="ARBA00022679"/>
    </source>
</evidence>
<dbReference type="Pfam" id="PF00512">
    <property type="entry name" value="HisKA"/>
    <property type="match status" value="1"/>
</dbReference>
<dbReference type="SUPFAM" id="SSF47384">
    <property type="entry name" value="Homodimeric domain of signal transducing histidine kinase"/>
    <property type="match status" value="1"/>
</dbReference>
<feature type="transmembrane region" description="Helical" evidence="6">
    <location>
        <begin position="20"/>
        <end position="40"/>
    </location>
</feature>
<evidence type="ECO:0000256" key="4">
    <source>
        <dbReference type="ARBA" id="ARBA00022777"/>
    </source>
</evidence>
<feature type="transmembrane region" description="Helical" evidence="6">
    <location>
        <begin position="72"/>
        <end position="94"/>
    </location>
</feature>
<dbReference type="PANTHER" id="PTHR43711">
    <property type="entry name" value="TWO-COMPONENT HISTIDINE KINASE"/>
    <property type="match status" value="1"/>
</dbReference>
<evidence type="ECO:0000313" key="8">
    <source>
        <dbReference type="EMBL" id="PJB99502.1"/>
    </source>
</evidence>
<feature type="non-terminal residue" evidence="8">
    <location>
        <position position="1"/>
    </location>
</feature>
<dbReference type="SMART" id="SM00388">
    <property type="entry name" value="HisKA"/>
    <property type="match status" value="1"/>
</dbReference>
<keyword evidence="3" id="KW-0808">Transferase</keyword>
<organism evidence="8 9">
    <name type="scientific">Candidatus Nealsonbacteria bacterium CG_4_9_14_0_8_um_filter_35_12</name>
    <dbReference type="NCBI Taxonomy" id="1974692"/>
    <lineage>
        <taxon>Bacteria</taxon>
        <taxon>Candidatus Nealsoniibacteriota</taxon>
    </lineage>
</organism>
<keyword evidence="6" id="KW-0472">Membrane</keyword>
<evidence type="ECO:0000313" key="9">
    <source>
        <dbReference type="Proteomes" id="UP000228875"/>
    </source>
</evidence>
<dbReference type="Proteomes" id="UP000228875">
    <property type="component" value="Unassembled WGS sequence"/>
</dbReference>
<accession>A0A2M8DN62</accession>
<evidence type="ECO:0000256" key="2">
    <source>
        <dbReference type="ARBA" id="ARBA00012438"/>
    </source>
</evidence>